<proteinExistence type="predicted"/>
<name>A0A0B7B091_9EUPU</name>
<dbReference type="AlphaFoldDB" id="A0A0B7B091"/>
<evidence type="ECO:0000313" key="1">
    <source>
        <dbReference type="EMBL" id="CEK85505.1"/>
    </source>
</evidence>
<accession>A0A0B7B091</accession>
<organism evidence="1">
    <name type="scientific">Arion vulgaris</name>
    <dbReference type="NCBI Taxonomy" id="1028688"/>
    <lineage>
        <taxon>Eukaryota</taxon>
        <taxon>Metazoa</taxon>
        <taxon>Spiralia</taxon>
        <taxon>Lophotrochozoa</taxon>
        <taxon>Mollusca</taxon>
        <taxon>Gastropoda</taxon>
        <taxon>Heterobranchia</taxon>
        <taxon>Euthyneura</taxon>
        <taxon>Panpulmonata</taxon>
        <taxon>Eupulmonata</taxon>
        <taxon>Stylommatophora</taxon>
        <taxon>Helicina</taxon>
        <taxon>Arionoidea</taxon>
        <taxon>Arionidae</taxon>
        <taxon>Arion</taxon>
    </lineage>
</organism>
<protein>
    <submittedName>
        <fullName evidence="1">Uncharacterized protein</fullName>
    </submittedName>
</protein>
<dbReference type="EMBL" id="HACG01038640">
    <property type="protein sequence ID" value="CEK85505.1"/>
    <property type="molecule type" value="Transcribed_RNA"/>
</dbReference>
<dbReference type="EMBL" id="HACG01038641">
    <property type="protein sequence ID" value="CEK85506.1"/>
    <property type="molecule type" value="Transcribed_RNA"/>
</dbReference>
<reference evidence="1" key="1">
    <citation type="submission" date="2014-12" db="EMBL/GenBank/DDBJ databases">
        <title>Insight into the proteome of Arion vulgaris.</title>
        <authorList>
            <person name="Aradska J."/>
            <person name="Bulat T."/>
            <person name="Smidak R."/>
            <person name="Sarate P."/>
            <person name="Gangsoo J."/>
            <person name="Sialana F."/>
            <person name="Bilban M."/>
            <person name="Lubec G."/>
        </authorList>
    </citation>
    <scope>NUCLEOTIDE SEQUENCE</scope>
    <source>
        <tissue evidence="1">Skin</tissue>
    </source>
</reference>
<gene>
    <name evidence="1" type="primary">ORF148544</name>
    <name evidence="2" type="synonym">ORF148557</name>
</gene>
<sequence>MLPQLIQTTDHVILSNLKSPGENGDLNLQTGPKLLSMYTQMLYEQLQEFGNSMKQLCKDVT</sequence>
<evidence type="ECO:0000313" key="2">
    <source>
        <dbReference type="EMBL" id="CEK85506.1"/>
    </source>
</evidence>